<keyword evidence="3" id="KW-0414">Isoprene biosynthesis</keyword>
<dbReference type="NCBIfam" id="TIGR00453">
    <property type="entry name" value="ispD"/>
    <property type="match status" value="1"/>
</dbReference>
<keyword evidence="5" id="KW-1185">Reference proteome</keyword>
<dbReference type="EMBL" id="CP002546">
    <property type="protein sequence ID" value="ADY58900.1"/>
    <property type="molecule type" value="Genomic_DNA"/>
</dbReference>
<evidence type="ECO:0000313" key="4">
    <source>
        <dbReference type="EMBL" id="ADY58900.1"/>
    </source>
</evidence>
<feature type="site" description="Transition state stabilizer" evidence="3">
    <location>
        <position position="16"/>
    </location>
</feature>
<comment type="similarity">
    <text evidence="3">Belongs to the IspD/TarI cytidylyltransferase family. IspD subfamily.</text>
</comment>
<dbReference type="PANTHER" id="PTHR32125">
    <property type="entry name" value="2-C-METHYL-D-ERYTHRITOL 4-PHOSPHATE CYTIDYLYLTRANSFERASE, CHLOROPLASTIC"/>
    <property type="match status" value="1"/>
</dbReference>
<organism evidence="4 5">
    <name type="scientific">Rubinisphaera brasiliensis (strain ATCC 49424 / DSM 5305 / JCM 21570 / IAM 15109 / NBRC 103401 / IFAM 1448)</name>
    <name type="common">Planctomyces brasiliensis</name>
    <dbReference type="NCBI Taxonomy" id="756272"/>
    <lineage>
        <taxon>Bacteria</taxon>
        <taxon>Pseudomonadati</taxon>
        <taxon>Planctomycetota</taxon>
        <taxon>Planctomycetia</taxon>
        <taxon>Planctomycetales</taxon>
        <taxon>Planctomycetaceae</taxon>
        <taxon>Rubinisphaera</taxon>
    </lineage>
</organism>
<dbReference type="FunFam" id="3.90.550.10:FF:000003">
    <property type="entry name" value="2-C-methyl-D-erythritol 4-phosphate cytidylyltransferase"/>
    <property type="match status" value="1"/>
</dbReference>
<evidence type="ECO:0000313" key="5">
    <source>
        <dbReference type="Proteomes" id="UP000006860"/>
    </source>
</evidence>
<dbReference type="UniPathway" id="UPA00056">
    <property type="reaction ID" value="UER00093"/>
</dbReference>
<reference evidence="5" key="1">
    <citation type="submission" date="2011-02" db="EMBL/GenBank/DDBJ databases">
        <title>The complete genome of Planctomyces brasiliensis DSM 5305.</title>
        <authorList>
            <person name="Lucas S."/>
            <person name="Copeland A."/>
            <person name="Lapidus A."/>
            <person name="Bruce D."/>
            <person name="Goodwin L."/>
            <person name="Pitluck S."/>
            <person name="Kyrpides N."/>
            <person name="Mavromatis K."/>
            <person name="Pagani I."/>
            <person name="Ivanova N."/>
            <person name="Ovchinnikova G."/>
            <person name="Lu M."/>
            <person name="Detter J.C."/>
            <person name="Han C."/>
            <person name="Land M."/>
            <person name="Hauser L."/>
            <person name="Markowitz V."/>
            <person name="Cheng J.-F."/>
            <person name="Hugenholtz P."/>
            <person name="Woyke T."/>
            <person name="Wu D."/>
            <person name="Tindall B."/>
            <person name="Pomrenke H.G."/>
            <person name="Brambilla E."/>
            <person name="Klenk H.-P."/>
            <person name="Eisen J.A."/>
        </authorList>
    </citation>
    <scope>NUCLEOTIDE SEQUENCE [LARGE SCALE GENOMIC DNA]</scope>
    <source>
        <strain evidence="5">ATCC 49424 / DSM 5305 / JCM 21570 / NBRC 103401 / IFAM 1448</strain>
    </source>
</reference>
<comment type="pathway">
    <text evidence="3">Isoprenoid biosynthesis; isopentenyl diphosphate biosynthesis via DXP pathway; isopentenyl diphosphate from 1-deoxy-D-xylulose 5-phosphate: step 2/6.</text>
</comment>
<evidence type="ECO:0000256" key="1">
    <source>
        <dbReference type="ARBA" id="ARBA00022679"/>
    </source>
</evidence>
<dbReference type="InterPro" id="IPR050088">
    <property type="entry name" value="IspD/TarI_cytidylyltransf_bact"/>
</dbReference>
<keyword evidence="2 3" id="KW-0548">Nucleotidyltransferase</keyword>
<proteinExistence type="inferred from homology"/>
<dbReference type="PANTHER" id="PTHR32125:SF4">
    <property type="entry name" value="2-C-METHYL-D-ERYTHRITOL 4-PHOSPHATE CYTIDYLYLTRANSFERASE, CHLOROPLASTIC"/>
    <property type="match status" value="1"/>
</dbReference>
<dbReference type="SUPFAM" id="SSF53448">
    <property type="entry name" value="Nucleotide-diphospho-sugar transferases"/>
    <property type="match status" value="1"/>
</dbReference>
<dbReference type="InterPro" id="IPR001228">
    <property type="entry name" value="IspD"/>
</dbReference>
<evidence type="ECO:0000256" key="3">
    <source>
        <dbReference type="HAMAP-Rule" id="MF_00108"/>
    </source>
</evidence>
<accession>F0SMT1</accession>
<comment type="catalytic activity">
    <reaction evidence="3">
        <text>2-C-methyl-D-erythritol 4-phosphate + CTP + H(+) = 4-CDP-2-C-methyl-D-erythritol + diphosphate</text>
        <dbReference type="Rhea" id="RHEA:13429"/>
        <dbReference type="ChEBI" id="CHEBI:15378"/>
        <dbReference type="ChEBI" id="CHEBI:33019"/>
        <dbReference type="ChEBI" id="CHEBI:37563"/>
        <dbReference type="ChEBI" id="CHEBI:57823"/>
        <dbReference type="ChEBI" id="CHEBI:58262"/>
        <dbReference type="EC" id="2.7.7.60"/>
    </reaction>
</comment>
<protein>
    <recommendedName>
        <fullName evidence="3">2-C-methyl-D-erythritol 4-phosphate cytidylyltransferase</fullName>
        <ecNumber evidence="3">2.7.7.60</ecNumber>
    </recommendedName>
    <alternativeName>
        <fullName evidence="3">4-diphosphocytidyl-2C-methyl-D-erythritol synthase</fullName>
    </alternativeName>
    <alternativeName>
        <fullName evidence="3">MEP cytidylyltransferase</fullName>
        <shortName evidence="3">MCT</shortName>
    </alternativeName>
</protein>
<evidence type="ECO:0000256" key="2">
    <source>
        <dbReference type="ARBA" id="ARBA00022695"/>
    </source>
</evidence>
<dbReference type="Gene3D" id="3.90.550.10">
    <property type="entry name" value="Spore Coat Polysaccharide Biosynthesis Protein SpsA, Chain A"/>
    <property type="match status" value="1"/>
</dbReference>
<dbReference type="AlphaFoldDB" id="F0SMT1"/>
<dbReference type="HOGENOM" id="CLU_061281_2_2_0"/>
<dbReference type="Pfam" id="PF01128">
    <property type="entry name" value="IspD"/>
    <property type="match status" value="1"/>
</dbReference>
<dbReference type="GO" id="GO:0050518">
    <property type="term" value="F:2-C-methyl-D-erythritol 4-phosphate cytidylyltransferase activity"/>
    <property type="evidence" value="ECO:0007669"/>
    <property type="project" value="UniProtKB-UniRule"/>
</dbReference>
<dbReference type="RefSeq" id="WP_013627632.1">
    <property type="nucleotide sequence ID" value="NC_015174.1"/>
</dbReference>
<dbReference type="eggNOG" id="COG1211">
    <property type="taxonomic scope" value="Bacteria"/>
</dbReference>
<gene>
    <name evidence="3" type="primary">ispD</name>
    <name evidence="4" type="ordered locus">Plabr_1288</name>
</gene>
<keyword evidence="1 3" id="KW-0808">Transferase</keyword>
<dbReference type="STRING" id="756272.Plabr_1288"/>
<dbReference type="CDD" id="cd02516">
    <property type="entry name" value="CDP-ME_synthetase"/>
    <property type="match status" value="1"/>
</dbReference>
<dbReference type="OrthoDB" id="9806837at2"/>
<dbReference type="InterPro" id="IPR034683">
    <property type="entry name" value="IspD/TarI"/>
</dbReference>
<dbReference type="GO" id="GO:0019288">
    <property type="term" value="P:isopentenyl diphosphate biosynthetic process, methylerythritol 4-phosphate pathway"/>
    <property type="evidence" value="ECO:0007669"/>
    <property type="project" value="UniProtKB-UniRule"/>
</dbReference>
<feature type="site" description="Positions MEP for the nucleophilic attack" evidence="3">
    <location>
        <position position="155"/>
    </location>
</feature>
<dbReference type="KEGG" id="pbs:Plabr_1288"/>
<name>F0SMT1_RUBBR</name>
<dbReference type="InterPro" id="IPR029044">
    <property type="entry name" value="Nucleotide-diphossugar_trans"/>
</dbReference>
<sequence length="250" mass="28059">MAKFGVILPAAGKSSRFSQNNRKKPFLELQGRAVWLRSVEHFVNREDVAQVIVVISPQDREFFELKFQANLAFMDIEVIDGGAERADSVFNGLKKIKADIDYVAVHDAARPLLTKKWVDNVFQAAIESDAAILGTPVTSTLKKASRGVIEKTVSRDSLWQAQTPQVFRTELLREAYAKRDDFQPTDEAQLVERIGHEIRIVDGSPMNLKITTRDDFRMAEVLLNALPKEKLPRSLHPFADDPPSGLSGLF</sequence>
<dbReference type="EC" id="2.7.7.60" evidence="3"/>
<dbReference type="HAMAP" id="MF_00108">
    <property type="entry name" value="IspD"/>
    <property type="match status" value="1"/>
</dbReference>
<feature type="site" description="Transition state stabilizer" evidence="3">
    <location>
        <position position="24"/>
    </location>
</feature>
<comment type="function">
    <text evidence="3">Catalyzes the formation of 4-diphosphocytidyl-2-C-methyl-D-erythritol from CTP and 2-C-methyl-D-erythritol 4-phosphate (MEP).</text>
</comment>
<feature type="site" description="Positions MEP for the nucleophilic attack" evidence="3">
    <location>
        <position position="209"/>
    </location>
</feature>
<dbReference type="Proteomes" id="UP000006860">
    <property type="component" value="Chromosome"/>
</dbReference>